<dbReference type="AlphaFoldDB" id="A0A5E4QWV9"/>
<evidence type="ECO:0000313" key="8">
    <source>
        <dbReference type="Proteomes" id="UP000324832"/>
    </source>
</evidence>
<dbReference type="GO" id="GO:0016020">
    <property type="term" value="C:membrane"/>
    <property type="evidence" value="ECO:0007669"/>
    <property type="project" value="UniProtKB-SubCell"/>
</dbReference>
<evidence type="ECO:0000256" key="5">
    <source>
        <dbReference type="ARBA" id="ARBA00023136"/>
    </source>
</evidence>
<gene>
    <name evidence="7" type="ORF">LSINAPIS_LOCUS12002</name>
</gene>
<proteinExistence type="inferred from homology"/>
<dbReference type="Pfam" id="PF06388">
    <property type="entry name" value="DUF1075"/>
    <property type="match status" value="1"/>
</dbReference>
<comment type="similarity">
    <text evidence="2">Belongs to the UPF0389 family.</text>
</comment>
<name>A0A5E4QWV9_9NEOP</name>
<dbReference type="InterPro" id="IPR009432">
    <property type="entry name" value="DUF1075"/>
</dbReference>
<comment type="subcellular location">
    <subcellularLocation>
        <location evidence="1">Membrane</location>
        <topology evidence="1">Single-pass membrane protein</topology>
    </subcellularLocation>
</comment>
<keyword evidence="4 6" id="KW-1133">Transmembrane helix</keyword>
<dbReference type="EMBL" id="FZQP02005444">
    <property type="protein sequence ID" value="VVD01629.1"/>
    <property type="molecule type" value="Genomic_DNA"/>
</dbReference>
<dbReference type="Proteomes" id="UP000324832">
    <property type="component" value="Unassembled WGS sequence"/>
</dbReference>
<sequence>MERLFRFRTSISVLRLRRCMCTPSQQSKPPVSSPSASLNTSYKPNDFQKFLLVWTKKYKNKDEIPNIVSIDLIDRARNEARIKLANILIFATILGCIYAVMSGKAAAKKGESVQQMNLDWHKQYAEQKNKEESLAK</sequence>
<evidence type="ECO:0000256" key="4">
    <source>
        <dbReference type="ARBA" id="ARBA00022989"/>
    </source>
</evidence>
<reference evidence="7 8" key="1">
    <citation type="submission" date="2017-07" db="EMBL/GenBank/DDBJ databases">
        <authorList>
            <person name="Talla V."/>
            <person name="Backstrom N."/>
        </authorList>
    </citation>
    <scope>NUCLEOTIDE SEQUENCE [LARGE SCALE GENOMIC DNA]</scope>
</reference>
<feature type="transmembrane region" description="Helical" evidence="6">
    <location>
        <begin position="84"/>
        <end position="101"/>
    </location>
</feature>
<dbReference type="PANTHER" id="PTHR13674">
    <property type="entry name" value="GROWTH AND TRANSFORMATION-DEPENDENT PROTEIN"/>
    <property type="match status" value="1"/>
</dbReference>
<evidence type="ECO:0000256" key="2">
    <source>
        <dbReference type="ARBA" id="ARBA00007363"/>
    </source>
</evidence>
<keyword evidence="8" id="KW-1185">Reference proteome</keyword>
<accession>A0A5E4QWV9</accession>
<evidence type="ECO:0000256" key="6">
    <source>
        <dbReference type="SAM" id="Phobius"/>
    </source>
</evidence>
<evidence type="ECO:0000256" key="1">
    <source>
        <dbReference type="ARBA" id="ARBA00004167"/>
    </source>
</evidence>
<keyword evidence="5 6" id="KW-0472">Membrane</keyword>
<dbReference type="PANTHER" id="PTHR13674:SF5">
    <property type="entry name" value="UPF0389 PROTEIN CG9231"/>
    <property type="match status" value="1"/>
</dbReference>
<organism evidence="7 8">
    <name type="scientific">Leptidea sinapis</name>
    <dbReference type="NCBI Taxonomy" id="189913"/>
    <lineage>
        <taxon>Eukaryota</taxon>
        <taxon>Metazoa</taxon>
        <taxon>Ecdysozoa</taxon>
        <taxon>Arthropoda</taxon>
        <taxon>Hexapoda</taxon>
        <taxon>Insecta</taxon>
        <taxon>Pterygota</taxon>
        <taxon>Neoptera</taxon>
        <taxon>Endopterygota</taxon>
        <taxon>Lepidoptera</taxon>
        <taxon>Glossata</taxon>
        <taxon>Ditrysia</taxon>
        <taxon>Papilionoidea</taxon>
        <taxon>Pieridae</taxon>
        <taxon>Dismorphiinae</taxon>
        <taxon>Leptidea</taxon>
    </lineage>
</organism>
<evidence type="ECO:0000313" key="7">
    <source>
        <dbReference type="EMBL" id="VVD01629.1"/>
    </source>
</evidence>
<keyword evidence="3 6" id="KW-0812">Transmembrane</keyword>
<protein>
    <submittedName>
        <fullName evidence="7">Uncharacterized protein</fullName>
    </submittedName>
</protein>
<evidence type="ECO:0000256" key="3">
    <source>
        <dbReference type="ARBA" id="ARBA00022692"/>
    </source>
</evidence>